<dbReference type="GO" id="GO:0051225">
    <property type="term" value="P:spindle assembly"/>
    <property type="evidence" value="ECO:0007669"/>
    <property type="project" value="InterPro"/>
</dbReference>
<evidence type="ECO:0000256" key="1">
    <source>
        <dbReference type="SAM" id="Coils"/>
    </source>
</evidence>
<dbReference type="GO" id="GO:0070652">
    <property type="term" value="C:HAUS complex"/>
    <property type="evidence" value="ECO:0007669"/>
    <property type="project" value="InterPro"/>
</dbReference>
<dbReference type="Ensembl" id="ENSPKIT00000030282.1">
    <property type="protein sequence ID" value="ENSPKIP00000006260.1"/>
    <property type="gene ID" value="ENSPKIG00000022609.1"/>
</dbReference>
<dbReference type="GO" id="GO:0005813">
    <property type="term" value="C:centrosome"/>
    <property type="evidence" value="ECO:0007669"/>
    <property type="project" value="TreeGrafter"/>
</dbReference>
<dbReference type="InterPro" id="IPR028346">
    <property type="entry name" value="HAUS2"/>
</dbReference>
<dbReference type="GO" id="GO:1990498">
    <property type="term" value="C:mitotic spindle microtubule"/>
    <property type="evidence" value="ECO:0007669"/>
    <property type="project" value="TreeGrafter"/>
</dbReference>
<sequence>MQDKTTYDTQELLTATMNPWDPVSYSVTPAAQVLARCVASGVLSQGDLDAVPREKNVFSHHLLEAERVVNMNSETDNKRLEIELLKLEKETADVTHSFFLSQKFTALQQFTSHLQEVLREQTSLRQRLMKPLCQQNLPVEASLHRYVVELIDMAVDLIKNLESKMRTTRTIPSINHMMTRMDNVLAQLLTQVADIQELSRQILQWKDHQRSEMTKNDSHS</sequence>
<dbReference type="GO" id="GO:0007098">
    <property type="term" value="P:centrosome cycle"/>
    <property type="evidence" value="ECO:0007669"/>
    <property type="project" value="InterPro"/>
</dbReference>
<reference evidence="2" key="2">
    <citation type="submission" date="2025-09" db="UniProtKB">
        <authorList>
            <consortium name="Ensembl"/>
        </authorList>
    </citation>
    <scope>IDENTIFICATION</scope>
</reference>
<dbReference type="GO" id="GO:0007020">
    <property type="term" value="P:microtubule nucleation"/>
    <property type="evidence" value="ECO:0007669"/>
    <property type="project" value="TreeGrafter"/>
</dbReference>
<dbReference type="KEGG" id="pki:111852510"/>
<dbReference type="AlphaFoldDB" id="A0A3B3QL26"/>
<evidence type="ECO:0000313" key="2">
    <source>
        <dbReference type="Ensembl" id="ENSPKIP00000006260.1"/>
    </source>
</evidence>
<dbReference type="InterPro" id="IPR026242">
    <property type="entry name" value="HAUS2_metazoa"/>
</dbReference>
<dbReference type="STRING" id="1676925.ENSPKIP00000006260"/>
<evidence type="ECO:0000313" key="3">
    <source>
        <dbReference type="Proteomes" id="UP000261540"/>
    </source>
</evidence>
<keyword evidence="3" id="KW-1185">Reference proteome</keyword>
<keyword evidence="1" id="KW-0175">Coiled coil</keyword>
<dbReference type="PANTHER" id="PTHR16039">
    <property type="entry name" value="HAUS AUGMIN-LIKE COMPLEX SUBUNIT 2"/>
    <property type="match status" value="1"/>
</dbReference>
<dbReference type="PRINTS" id="PR02088">
    <property type="entry name" value="HAUSAUGMINL2"/>
</dbReference>
<dbReference type="PANTHER" id="PTHR16039:SF1">
    <property type="entry name" value="HAUS AUGMIN-LIKE COMPLEX SUBUNIT 2"/>
    <property type="match status" value="1"/>
</dbReference>
<dbReference type="Pfam" id="PF15003">
    <property type="entry name" value="HAUS2"/>
    <property type="match status" value="1"/>
</dbReference>
<proteinExistence type="predicted"/>
<accession>A0A3B3QL26</accession>
<organism evidence="2 3">
    <name type="scientific">Paramormyrops kingsleyae</name>
    <dbReference type="NCBI Taxonomy" id="1676925"/>
    <lineage>
        <taxon>Eukaryota</taxon>
        <taxon>Metazoa</taxon>
        <taxon>Chordata</taxon>
        <taxon>Craniata</taxon>
        <taxon>Vertebrata</taxon>
        <taxon>Euteleostomi</taxon>
        <taxon>Actinopterygii</taxon>
        <taxon>Neopterygii</taxon>
        <taxon>Teleostei</taxon>
        <taxon>Osteoglossocephala</taxon>
        <taxon>Osteoglossomorpha</taxon>
        <taxon>Osteoglossiformes</taxon>
        <taxon>Mormyridae</taxon>
        <taxon>Paramormyrops</taxon>
    </lineage>
</organism>
<dbReference type="GeneID" id="111852510"/>
<protein>
    <submittedName>
        <fullName evidence="2">HAUS augmin like complex subunit 2</fullName>
    </submittedName>
</protein>
<dbReference type="Proteomes" id="UP000261540">
    <property type="component" value="Unplaced"/>
</dbReference>
<name>A0A3B3QL26_9TELE</name>
<reference evidence="2" key="1">
    <citation type="submission" date="2025-08" db="UniProtKB">
        <authorList>
            <consortium name="Ensembl"/>
        </authorList>
    </citation>
    <scope>IDENTIFICATION</scope>
</reference>
<dbReference type="OrthoDB" id="2436605at2759"/>
<feature type="coiled-coil region" evidence="1">
    <location>
        <begin position="70"/>
        <end position="97"/>
    </location>
</feature>
<dbReference type="RefSeq" id="XP_023684287.1">
    <property type="nucleotide sequence ID" value="XM_023828519.2"/>
</dbReference>
<dbReference type="CTD" id="55142"/>
<dbReference type="GeneTree" id="ENSGT00390000004927"/>